<accession>A0A940WS07</accession>
<dbReference type="InterPro" id="IPR014729">
    <property type="entry name" value="Rossmann-like_a/b/a_fold"/>
</dbReference>
<reference evidence="3" key="1">
    <citation type="submission" date="2021-03" db="EMBL/GenBank/DDBJ databases">
        <title>Bacillus suaedae sp. nov., isolated from Suaeda aralocaspica.</title>
        <authorList>
            <person name="Lei R.F.R."/>
        </authorList>
    </citation>
    <scope>NUCLEOTIDE SEQUENCE</scope>
    <source>
        <strain evidence="3">YZJH907-2</strain>
    </source>
</reference>
<gene>
    <name evidence="3" type="ORF">J7W16_00655</name>
</gene>
<dbReference type="Gene3D" id="3.40.50.620">
    <property type="entry name" value="HUPs"/>
    <property type="match status" value="1"/>
</dbReference>
<dbReference type="SUPFAM" id="SSF52402">
    <property type="entry name" value="Adenine nucleotide alpha hydrolases-like"/>
    <property type="match status" value="1"/>
</dbReference>
<dbReference type="Pfam" id="PF00582">
    <property type="entry name" value="Usp"/>
    <property type="match status" value="1"/>
</dbReference>
<dbReference type="CDD" id="cd00293">
    <property type="entry name" value="USP-like"/>
    <property type="match status" value="1"/>
</dbReference>
<dbReference type="AlphaFoldDB" id="A0A940WS07"/>
<keyword evidence="4" id="KW-1185">Reference proteome</keyword>
<name>A0A940WS07_9BACI</name>
<comment type="similarity">
    <text evidence="1">Belongs to the universal stress protein A family.</text>
</comment>
<dbReference type="PANTHER" id="PTHR46268:SF6">
    <property type="entry name" value="UNIVERSAL STRESS PROTEIN UP12"/>
    <property type="match status" value="1"/>
</dbReference>
<evidence type="ECO:0000259" key="2">
    <source>
        <dbReference type="Pfam" id="PF00582"/>
    </source>
</evidence>
<dbReference type="RefSeq" id="WP_210595005.1">
    <property type="nucleotide sequence ID" value="NZ_JAGKSQ010000001.1"/>
</dbReference>
<dbReference type="InterPro" id="IPR006016">
    <property type="entry name" value="UspA"/>
</dbReference>
<evidence type="ECO:0000256" key="1">
    <source>
        <dbReference type="ARBA" id="ARBA00008791"/>
    </source>
</evidence>
<proteinExistence type="inferred from homology"/>
<comment type="caution">
    <text evidence="3">The sequence shown here is derived from an EMBL/GenBank/DDBJ whole genome shotgun (WGS) entry which is preliminary data.</text>
</comment>
<feature type="domain" description="UspA" evidence="2">
    <location>
        <begin position="1"/>
        <end position="138"/>
    </location>
</feature>
<dbReference type="PANTHER" id="PTHR46268">
    <property type="entry name" value="STRESS RESPONSE PROTEIN NHAX"/>
    <property type="match status" value="1"/>
</dbReference>
<dbReference type="EMBL" id="JAGKSQ010000001">
    <property type="protein sequence ID" value="MBP3949622.1"/>
    <property type="molecule type" value="Genomic_DNA"/>
</dbReference>
<evidence type="ECO:0000313" key="3">
    <source>
        <dbReference type="EMBL" id="MBP3949622.1"/>
    </source>
</evidence>
<evidence type="ECO:0000313" key="4">
    <source>
        <dbReference type="Proteomes" id="UP000678228"/>
    </source>
</evidence>
<protein>
    <submittedName>
        <fullName evidence="3">Universal stress protein</fullName>
    </submittedName>
</protein>
<organism evidence="3 4">
    <name type="scientific">Halalkalibacter suaedae</name>
    <dbReference type="NCBI Taxonomy" id="2822140"/>
    <lineage>
        <taxon>Bacteria</taxon>
        <taxon>Bacillati</taxon>
        <taxon>Bacillota</taxon>
        <taxon>Bacilli</taxon>
        <taxon>Bacillales</taxon>
        <taxon>Bacillaceae</taxon>
        <taxon>Halalkalibacter</taxon>
    </lineage>
</organism>
<sequence>MFKHILLAADGSDHSLRSAEKAIELAKSNESTLDVVYVVSGSTSKADVLAYNSKFEVEQKRKEKLAPIVKRLKQENINFTIHIIHGEPGPAIVKFANDREYDCVVVGSRGLNKLQTFVLGSVSHKIAKRVEKPVLIVK</sequence>
<dbReference type="Proteomes" id="UP000678228">
    <property type="component" value="Unassembled WGS sequence"/>
</dbReference>
<dbReference type="InterPro" id="IPR006015">
    <property type="entry name" value="Universal_stress_UspA"/>
</dbReference>
<dbReference type="PRINTS" id="PR01438">
    <property type="entry name" value="UNVRSLSTRESS"/>
</dbReference>